<gene>
    <name evidence="2" type="ORF">Mgrana_02869</name>
</gene>
<dbReference type="InterPro" id="IPR052039">
    <property type="entry name" value="Caspase-related_regulators"/>
</dbReference>
<sequence>MGCSGRLYALPWLVSGAVLGGLVQAQDPLKASQTYALVIGINNYRPYPETPGLPPLSFAESDARKMAQALRDPNKGRVSKVRLLLDTDASKTAIEAELREFSRRLAPGETLIVYYSGHGMPNRAGQPSMMPSDAKINDEETWLPLTELQALVKSESEGRGRLLLIVDACFSGRSQPGSRSFALPGRKDAPRPQTLIPLGGDIILASSSDTQPSWEDADLGGGVFTTYLLEAMSGKGDANGDGLVTVGEAHAYAAAKVEEFAAARGNTQTPKLYGPEGYALALNPVAVGKRRLAALKLGGYLSGEQFDALAAWVERARQPEDLRFYLGGYLTNTQFIFLADAGAIPGVPADPKTDWRLRQVGALRQAGKIRLEQFWSLAAMIQSGRAAPDLSEYLAGKLKETRFLQRLQAGAVQGVPR</sequence>
<keyword evidence="3" id="KW-1185">Reference proteome</keyword>
<dbReference type="GO" id="GO:0006508">
    <property type="term" value="P:proteolysis"/>
    <property type="evidence" value="ECO:0007669"/>
    <property type="project" value="InterPro"/>
</dbReference>
<dbReference type="Proteomes" id="UP000266178">
    <property type="component" value="Unassembled WGS sequence"/>
</dbReference>
<dbReference type="Gene3D" id="3.40.50.1460">
    <property type="match status" value="1"/>
</dbReference>
<protein>
    <submittedName>
        <fullName evidence="2">Caspase domain protein</fullName>
    </submittedName>
</protein>
<evidence type="ECO:0000313" key="2">
    <source>
        <dbReference type="EMBL" id="RIH91252.1"/>
    </source>
</evidence>
<accession>A0A399F8M1</accession>
<dbReference type="OrthoDB" id="9759662at2"/>
<dbReference type="Pfam" id="PF00656">
    <property type="entry name" value="Peptidase_C14"/>
    <property type="match status" value="1"/>
</dbReference>
<name>A0A399F8M1_9DEIN</name>
<proteinExistence type="predicted"/>
<evidence type="ECO:0000313" key="3">
    <source>
        <dbReference type="Proteomes" id="UP000266178"/>
    </source>
</evidence>
<dbReference type="GO" id="GO:0004197">
    <property type="term" value="F:cysteine-type endopeptidase activity"/>
    <property type="evidence" value="ECO:0007669"/>
    <property type="project" value="InterPro"/>
</dbReference>
<dbReference type="InterPro" id="IPR011600">
    <property type="entry name" value="Pept_C14_caspase"/>
</dbReference>
<dbReference type="SUPFAM" id="SSF52129">
    <property type="entry name" value="Caspase-like"/>
    <property type="match status" value="1"/>
</dbReference>
<evidence type="ECO:0000259" key="1">
    <source>
        <dbReference type="Pfam" id="PF00656"/>
    </source>
</evidence>
<comment type="caution">
    <text evidence="2">The sequence shown here is derived from an EMBL/GenBank/DDBJ whole genome shotgun (WGS) entry which is preliminary data.</text>
</comment>
<reference evidence="2 3" key="1">
    <citation type="submission" date="2018-08" db="EMBL/GenBank/DDBJ databases">
        <title>Meiothermus granaticius genome AF-68 sequencing project.</title>
        <authorList>
            <person name="Da Costa M.S."/>
            <person name="Albuquerque L."/>
            <person name="Raposo P."/>
            <person name="Froufe H.J.C."/>
            <person name="Barroso C.S."/>
            <person name="Egas C."/>
        </authorList>
    </citation>
    <scope>NUCLEOTIDE SEQUENCE [LARGE SCALE GENOMIC DNA]</scope>
    <source>
        <strain evidence="2 3">AF-68</strain>
    </source>
</reference>
<dbReference type="InterPro" id="IPR029030">
    <property type="entry name" value="Caspase-like_dom_sf"/>
</dbReference>
<dbReference type="EMBL" id="QWLB01000051">
    <property type="protein sequence ID" value="RIH91252.1"/>
    <property type="molecule type" value="Genomic_DNA"/>
</dbReference>
<organism evidence="2 3">
    <name type="scientific">Meiothermus granaticius NBRC 107808</name>
    <dbReference type="NCBI Taxonomy" id="1227551"/>
    <lineage>
        <taxon>Bacteria</taxon>
        <taxon>Thermotogati</taxon>
        <taxon>Deinococcota</taxon>
        <taxon>Deinococci</taxon>
        <taxon>Thermales</taxon>
        <taxon>Thermaceae</taxon>
        <taxon>Meiothermus</taxon>
    </lineage>
</organism>
<feature type="domain" description="Peptidase C14 caspase" evidence="1">
    <location>
        <begin position="35"/>
        <end position="273"/>
    </location>
</feature>
<dbReference type="RefSeq" id="WP_119358308.1">
    <property type="nucleotide sequence ID" value="NZ_BJXM01000005.1"/>
</dbReference>
<dbReference type="AlphaFoldDB" id="A0A399F8M1"/>
<dbReference type="PANTHER" id="PTHR22576">
    <property type="entry name" value="MUCOSA ASSOCIATED LYMPHOID TISSUE LYMPHOMA TRANSLOCATION PROTEIN 1/PARACASPASE"/>
    <property type="match status" value="1"/>
</dbReference>
<dbReference type="PANTHER" id="PTHR22576:SF37">
    <property type="entry name" value="MUCOSA-ASSOCIATED LYMPHOID TISSUE LYMPHOMA TRANSLOCATION PROTEIN 1"/>
    <property type="match status" value="1"/>
</dbReference>